<comment type="caution">
    <text evidence="1">The sequence shown here is derived from an EMBL/GenBank/DDBJ whole genome shotgun (WGS) entry which is preliminary data.</text>
</comment>
<dbReference type="EMBL" id="QFZK01000002">
    <property type="protein sequence ID" value="RFO97843.1"/>
    <property type="molecule type" value="Genomic_DNA"/>
</dbReference>
<evidence type="ECO:0000313" key="2">
    <source>
        <dbReference type="Proteomes" id="UP000260665"/>
    </source>
</evidence>
<dbReference type="AlphaFoldDB" id="A0A3E1REZ9"/>
<name>A0A3E1REZ9_9BURK</name>
<proteinExistence type="predicted"/>
<dbReference type="OrthoDB" id="8811924at2"/>
<reference evidence="1 2" key="1">
    <citation type="submission" date="2018-05" db="EMBL/GenBank/DDBJ databases">
        <title>Rhodoferax soyangensis sp.nov., isolated from an oligotrophic freshwater lake.</title>
        <authorList>
            <person name="Park M."/>
        </authorList>
    </citation>
    <scope>NUCLEOTIDE SEQUENCE [LARGE SCALE GENOMIC DNA]</scope>
    <source>
        <strain evidence="1 2">IMCC26218</strain>
    </source>
</reference>
<gene>
    <name evidence="1" type="ORF">DIC66_03700</name>
</gene>
<accession>A0A3E1REZ9</accession>
<evidence type="ECO:0000313" key="1">
    <source>
        <dbReference type="EMBL" id="RFO97843.1"/>
    </source>
</evidence>
<sequence length="135" mass="15301">MKPLSHAEFKAEMNTDDKGTLITITQTEGYFEPMEVSLHPWQLRAILNHFSVLGADKEAEKKIAELERRMGMVRDRINTLHDYLCNNSDHRHADLTWEVTYATATLDLADEYCHDLDSALIEAVEASGQKVTVAP</sequence>
<protein>
    <submittedName>
        <fullName evidence="1">Uncharacterized protein</fullName>
    </submittedName>
</protein>
<organism evidence="1 2">
    <name type="scientific">Rhodoferax lacus</name>
    <dbReference type="NCBI Taxonomy" id="2184758"/>
    <lineage>
        <taxon>Bacteria</taxon>
        <taxon>Pseudomonadati</taxon>
        <taxon>Pseudomonadota</taxon>
        <taxon>Betaproteobacteria</taxon>
        <taxon>Burkholderiales</taxon>
        <taxon>Comamonadaceae</taxon>
        <taxon>Rhodoferax</taxon>
    </lineage>
</organism>
<dbReference type="Proteomes" id="UP000260665">
    <property type="component" value="Unassembled WGS sequence"/>
</dbReference>
<keyword evidence="2" id="KW-1185">Reference proteome</keyword>
<dbReference type="RefSeq" id="WP_117174210.1">
    <property type="nucleotide sequence ID" value="NZ_QFZK01000002.1"/>
</dbReference>